<evidence type="ECO:0000313" key="2">
    <source>
        <dbReference type="EMBL" id="SFZ87048.1"/>
    </source>
</evidence>
<dbReference type="InterPro" id="IPR024760">
    <property type="entry name" value="HTH_dom_conjug_TS-like"/>
</dbReference>
<organism evidence="2">
    <name type="scientific">Loigolactobacillus rennini</name>
    <dbReference type="NCBI Taxonomy" id="238013"/>
    <lineage>
        <taxon>Bacteria</taxon>
        <taxon>Bacillati</taxon>
        <taxon>Bacillota</taxon>
        <taxon>Bacilli</taxon>
        <taxon>Lactobacillales</taxon>
        <taxon>Lactobacillaceae</taxon>
        <taxon>Loigolactobacillus</taxon>
    </lineage>
</organism>
<reference evidence="2" key="1">
    <citation type="submission" date="2016-11" db="EMBL/GenBank/DDBJ databases">
        <authorList>
            <person name="Jaros S."/>
            <person name="Januszkiewicz K."/>
            <person name="Wedrychowicz H."/>
        </authorList>
    </citation>
    <scope>NUCLEOTIDE SEQUENCE</scope>
    <source>
        <strain evidence="2">ACA-DC 565</strain>
    </source>
</reference>
<dbReference type="AlphaFoldDB" id="A0A1K2I3S1"/>
<dbReference type="Pfam" id="PF12645">
    <property type="entry name" value="HTH_16"/>
    <property type="match status" value="1"/>
</dbReference>
<evidence type="ECO:0000259" key="1">
    <source>
        <dbReference type="Pfam" id="PF12645"/>
    </source>
</evidence>
<proteinExistence type="predicted"/>
<gene>
    <name evidence="2" type="ORF">LREN565_0161</name>
</gene>
<name>A0A1K2I3S1_9LACO</name>
<protein>
    <recommendedName>
        <fullName evidence="1">Helix-turn-helix conjugative transposon-like domain-containing protein</fullName>
    </recommendedName>
</protein>
<dbReference type="EMBL" id="LT634362">
    <property type="protein sequence ID" value="SFZ87048.1"/>
    <property type="molecule type" value="Genomic_DNA"/>
</dbReference>
<accession>A0A1K2I3S1</accession>
<sequence length="65" mass="7747">MNYTETIYAAQHGDPLAMAQLIKEFQPLIISITCRGHSVFDEDRYQILTEQFIRTTYKFNLERYL</sequence>
<feature type="domain" description="Helix-turn-helix conjugative transposon-like" evidence="1">
    <location>
        <begin position="5"/>
        <end position="60"/>
    </location>
</feature>